<evidence type="ECO:0000259" key="1">
    <source>
        <dbReference type="Pfam" id="PF13577"/>
    </source>
</evidence>
<protein>
    <submittedName>
        <fullName evidence="2">Nuclear transport factor 2 family protein</fullName>
    </submittedName>
</protein>
<reference evidence="2 3" key="2">
    <citation type="journal article" date="2022" name="Arch. Microbiol.">
        <title>Rhodococcus pseudokoreensis sp. nov. isolated from the rhizosphere of young M26 apple rootstocks.</title>
        <authorList>
            <person name="Kampfer P."/>
            <person name="Glaeser S.P."/>
            <person name="Blom J."/>
            <person name="Wolf J."/>
            <person name="Benning S."/>
            <person name="Schloter M."/>
            <person name="Neumann-Schaal M."/>
        </authorList>
    </citation>
    <scope>NUCLEOTIDE SEQUENCE [LARGE SCALE GENOMIC DNA]</scope>
    <source>
        <strain evidence="2 3">R79</strain>
    </source>
</reference>
<dbReference type="CDD" id="cd00531">
    <property type="entry name" value="NTF2_like"/>
    <property type="match status" value="1"/>
</dbReference>
<dbReference type="Proteomes" id="UP000662986">
    <property type="component" value="Chromosome"/>
</dbReference>
<dbReference type="SUPFAM" id="SSF54427">
    <property type="entry name" value="NTF2-like"/>
    <property type="match status" value="1"/>
</dbReference>
<evidence type="ECO:0000313" key="2">
    <source>
        <dbReference type="EMBL" id="QSE90654.1"/>
    </source>
</evidence>
<dbReference type="EMBL" id="CP070619">
    <property type="protein sequence ID" value="QSE90654.1"/>
    <property type="molecule type" value="Genomic_DNA"/>
</dbReference>
<proteinExistence type="predicted"/>
<keyword evidence="3" id="KW-1185">Reference proteome</keyword>
<name>A0A974ZUE1_9NOCA</name>
<dbReference type="Pfam" id="PF13577">
    <property type="entry name" value="SnoaL_4"/>
    <property type="match status" value="1"/>
</dbReference>
<sequence>MSGNARATTLPESTIATIERSCLRLVHEFNHRADEQDNEGLLALFTEDCRYDLAGKVVDGRAQLRAVLAAGRTDRGMVHMSSDLILDVLDETTVTGRGRVLIAEIFGTERAPIRFATFTDEYRLTDEGWRIHRRRFRHMLTPIDQPT</sequence>
<gene>
    <name evidence="2" type="ORF">JWS13_19525</name>
</gene>
<organism evidence="2 3">
    <name type="scientific">Rhodococcus pseudokoreensis</name>
    <dbReference type="NCBI Taxonomy" id="2811421"/>
    <lineage>
        <taxon>Bacteria</taxon>
        <taxon>Bacillati</taxon>
        <taxon>Actinomycetota</taxon>
        <taxon>Actinomycetes</taxon>
        <taxon>Mycobacteriales</taxon>
        <taxon>Nocardiaceae</taxon>
        <taxon>Rhodococcus</taxon>
    </lineage>
</organism>
<evidence type="ECO:0000313" key="3">
    <source>
        <dbReference type="Proteomes" id="UP000662986"/>
    </source>
</evidence>
<dbReference type="RefSeq" id="WP_206007080.1">
    <property type="nucleotide sequence ID" value="NZ_CP070619.1"/>
</dbReference>
<reference evidence="2 3" key="1">
    <citation type="journal article" date="2021" name="Microbiol. Resour. Announc.">
        <title>Complete Genome Sequences of Two Rhodococcus sp. Strains with Large and Linear Chromosomes, Isolated from Apple Rhizosphere.</title>
        <authorList>
            <person name="Benning S."/>
            <person name="Brugnone N."/>
            <person name="Siani R."/>
            <person name="Kublik S."/>
            <person name="Schloter M."/>
            <person name="Rad V."/>
        </authorList>
    </citation>
    <scope>NUCLEOTIDE SEQUENCE [LARGE SCALE GENOMIC DNA]</scope>
    <source>
        <strain evidence="2 3">R79</strain>
    </source>
</reference>
<accession>A0A974ZUE1</accession>
<dbReference type="InterPro" id="IPR032710">
    <property type="entry name" value="NTF2-like_dom_sf"/>
</dbReference>
<feature type="domain" description="SnoaL-like" evidence="1">
    <location>
        <begin position="19"/>
        <end position="135"/>
    </location>
</feature>
<dbReference type="Gene3D" id="3.10.450.50">
    <property type="match status" value="1"/>
</dbReference>
<dbReference type="InterPro" id="IPR037401">
    <property type="entry name" value="SnoaL-like"/>
</dbReference>